<gene>
    <name evidence="13" type="ORF">D3878_06430</name>
</gene>
<feature type="transmembrane region" description="Helical" evidence="9">
    <location>
        <begin position="44"/>
        <end position="62"/>
    </location>
</feature>
<dbReference type="PANTHER" id="PTHR30386:SF26">
    <property type="entry name" value="TRANSPORT PROTEIN COMB"/>
    <property type="match status" value="1"/>
</dbReference>
<dbReference type="PRINTS" id="PR01490">
    <property type="entry name" value="RTXTOXIND"/>
</dbReference>
<dbReference type="Proteomes" id="UP000266327">
    <property type="component" value="Unassembled WGS sequence"/>
</dbReference>
<dbReference type="GO" id="GO:0015031">
    <property type="term" value="P:protein transport"/>
    <property type="evidence" value="ECO:0007669"/>
    <property type="project" value="InterPro"/>
</dbReference>
<evidence type="ECO:0000313" key="14">
    <source>
        <dbReference type="Proteomes" id="UP000266327"/>
    </source>
</evidence>
<keyword evidence="8 9" id="KW-0472">Membrane</keyword>
<evidence type="ECO:0000256" key="7">
    <source>
        <dbReference type="ARBA" id="ARBA00022989"/>
    </source>
</evidence>
<evidence type="ECO:0000256" key="5">
    <source>
        <dbReference type="ARBA" id="ARBA00022519"/>
    </source>
</evidence>
<feature type="coiled-coil region" evidence="10">
    <location>
        <begin position="172"/>
        <end position="203"/>
    </location>
</feature>
<evidence type="ECO:0000256" key="4">
    <source>
        <dbReference type="ARBA" id="ARBA00022475"/>
    </source>
</evidence>
<dbReference type="PANTHER" id="PTHR30386">
    <property type="entry name" value="MEMBRANE FUSION SUBUNIT OF EMRAB-TOLC MULTIDRUG EFFLUX PUMP"/>
    <property type="match status" value="1"/>
</dbReference>
<keyword evidence="7 9" id="KW-1133">Transmembrane helix</keyword>
<keyword evidence="4 9" id="KW-1003">Cell membrane</keyword>
<sequence length="459" mass="50509">MPVPQSASGWEAGSALMSEPVNDAEYLQGAQAHLLHGPRRVTRWAFWLALLFWTIALAWAALAEVDEFAVAEGKVIPSSRVQVVQNLEGGIIAEILVRSGDAVKKDQPLLRIDKVRFASATEEGRAKERTLLARIARLAAEADGTPFAPPAALANTHLALVAEESSLYASRQQALRANLAVLQQQAEQRLQELAEKRARQQRLQESYALVSSELSMVRPMASQGYIAQINKVRLEREANDLQGELEAARLALPRLESALREARRKSDEQGSRFRAEAMKDLSLARAELAALSAINTELEDRLRRTEVRAPLAGVVKQLKVHTVGGVIQPGMDLMEIVPHGDTLLIEARARPADIAFLRPGQEAMVKLSAYDFSIYGGFPGKLEQVGADTLTPDKPGERAESYYLVQVRTRGSTPTGSREALSIMPGMVATVDIRTGRRTVLHYLLKPIVKIRDGMLRER</sequence>
<dbReference type="InterPro" id="IPR058982">
    <property type="entry name" value="Beta-barrel_AprE"/>
</dbReference>
<keyword evidence="5 9" id="KW-0997">Cell inner membrane</keyword>
<accession>A0A3A3GC72</accession>
<feature type="coiled-coil region" evidence="10">
    <location>
        <begin position="231"/>
        <end position="308"/>
    </location>
</feature>
<feature type="domain" description="AprE-like beta-barrel" evidence="12">
    <location>
        <begin position="343"/>
        <end position="436"/>
    </location>
</feature>
<dbReference type="Gene3D" id="2.40.30.170">
    <property type="match status" value="1"/>
</dbReference>
<comment type="subcellular location">
    <subcellularLocation>
        <location evidence="1 9">Cell inner membrane</location>
        <topology evidence="1 9">Single-pass membrane protein</topology>
    </subcellularLocation>
</comment>
<keyword evidence="14" id="KW-1185">Reference proteome</keyword>
<keyword evidence="3 9" id="KW-0813">Transport</keyword>
<dbReference type="OrthoDB" id="9775513at2"/>
<evidence type="ECO:0000256" key="9">
    <source>
        <dbReference type="RuleBase" id="RU365093"/>
    </source>
</evidence>
<dbReference type="Pfam" id="PF25994">
    <property type="entry name" value="HH_AprE"/>
    <property type="match status" value="1"/>
</dbReference>
<dbReference type="AlphaFoldDB" id="A0A3A3GC72"/>
<evidence type="ECO:0000256" key="6">
    <source>
        <dbReference type="ARBA" id="ARBA00022692"/>
    </source>
</evidence>
<evidence type="ECO:0000259" key="12">
    <source>
        <dbReference type="Pfam" id="PF26002"/>
    </source>
</evidence>
<evidence type="ECO:0000259" key="11">
    <source>
        <dbReference type="Pfam" id="PF25994"/>
    </source>
</evidence>
<evidence type="ECO:0000256" key="2">
    <source>
        <dbReference type="ARBA" id="ARBA00009477"/>
    </source>
</evidence>
<evidence type="ECO:0000313" key="13">
    <source>
        <dbReference type="EMBL" id="RJG04262.1"/>
    </source>
</evidence>
<evidence type="ECO:0000256" key="3">
    <source>
        <dbReference type="ARBA" id="ARBA00022448"/>
    </source>
</evidence>
<dbReference type="InterPro" id="IPR058781">
    <property type="entry name" value="HH_AprE-like"/>
</dbReference>
<dbReference type="Pfam" id="PF26002">
    <property type="entry name" value="Beta-barrel_AprE"/>
    <property type="match status" value="1"/>
</dbReference>
<organism evidence="13 14">
    <name type="scientific">Noviherbaspirillum sedimenti</name>
    <dbReference type="NCBI Taxonomy" id="2320865"/>
    <lineage>
        <taxon>Bacteria</taxon>
        <taxon>Pseudomonadati</taxon>
        <taxon>Pseudomonadota</taxon>
        <taxon>Betaproteobacteria</taxon>
        <taxon>Burkholderiales</taxon>
        <taxon>Oxalobacteraceae</taxon>
        <taxon>Noviherbaspirillum</taxon>
    </lineage>
</organism>
<protein>
    <recommendedName>
        <fullName evidence="9">Membrane fusion protein (MFP) family protein</fullName>
    </recommendedName>
</protein>
<dbReference type="InterPro" id="IPR010129">
    <property type="entry name" value="T1SS_HlyD"/>
</dbReference>
<name>A0A3A3GC72_9BURK</name>
<dbReference type="InterPro" id="IPR050739">
    <property type="entry name" value="MFP"/>
</dbReference>
<evidence type="ECO:0000256" key="1">
    <source>
        <dbReference type="ARBA" id="ARBA00004377"/>
    </source>
</evidence>
<evidence type="ECO:0000256" key="8">
    <source>
        <dbReference type="ARBA" id="ARBA00023136"/>
    </source>
</evidence>
<dbReference type="GO" id="GO:0005886">
    <property type="term" value="C:plasma membrane"/>
    <property type="evidence" value="ECO:0007669"/>
    <property type="project" value="UniProtKB-SubCell"/>
</dbReference>
<reference evidence="14" key="1">
    <citation type="submission" date="2018-09" db="EMBL/GenBank/DDBJ databases">
        <authorList>
            <person name="Zhu H."/>
        </authorList>
    </citation>
    <scope>NUCLEOTIDE SEQUENCE [LARGE SCALE GENOMIC DNA]</scope>
    <source>
        <strain evidence="14">K1S02-23</strain>
    </source>
</reference>
<dbReference type="NCBIfam" id="TIGR01843">
    <property type="entry name" value="type_I_hlyD"/>
    <property type="match status" value="1"/>
</dbReference>
<evidence type="ECO:0000256" key="10">
    <source>
        <dbReference type="SAM" id="Coils"/>
    </source>
</evidence>
<keyword evidence="10" id="KW-0175">Coiled coil</keyword>
<dbReference type="Gene3D" id="2.40.50.100">
    <property type="match status" value="1"/>
</dbReference>
<comment type="caution">
    <text evidence="13">The sequence shown here is derived from an EMBL/GenBank/DDBJ whole genome shotgun (WGS) entry which is preliminary data.</text>
</comment>
<dbReference type="EMBL" id="QYUQ01000002">
    <property type="protein sequence ID" value="RJG04262.1"/>
    <property type="molecule type" value="Genomic_DNA"/>
</dbReference>
<proteinExistence type="inferred from homology"/>
<feature type="domain" description="AprE-like long alpha-helical hairpin" evidence="11">
    <location>
        <begin position="125"/>
        <end position="293"/>
    </location>
</feature>
<keyword evidence="6 9" id="KW-0812">Transmembrane</keyword>
<comment type="similarity">
    <text evidence="2 9">Belongs to the membrane fusion protein (MFP) (TC 8.A.1) family.</text>
</comment>